<name>A0A4U6VIZ7_SETVI</name>
<dbReference type="InterPro" id="IPR038718">
    <property type="entry name" value="SNF2-like_sf"/>
</dbReference>
<protein>
    <recommendedName>
        <fullName evidence="1">Helicase ATP-binding domain-containing protein</fullName>
    </recommendedName>
</protein>
<dbReference type="Pfam" id="PF00176">
    <property type="entry name" value="SNF2-rel_dom"/>
    <property type="match status" value="1"/>
</dbReference>
<dbReference type="InterPro" id="IPR014001">
    <property type="entry name" value="Helicase_ATP-bd"/>
</dbReference>
<dbReference type="InterPro" id="IPR027417">
    <property type="entry name" value="P-loop_NTPase"/>
</dbReference>
<sequence length="124" mass="14487">MKTYDIALMDQDFLSQIPWHYAIIDEAQRLKNPSSVLYNVLEQRFIMPRRLLLTGTPIQNNLSELWALMHFCLPSIFGKLDEFLSTFKEAGDSLIVSFKRHSKLRSILTAGVRLLPWSGWFRRS</sequence>
<dbReference type="Gramene" id="TKW27439">
    <property type="protein sequence ID" value="TKW27439"/>
    <property type="gene ID" value="SEVIR_3G256750v2"/>
</dbReference>
<keyword evidence="3" id="KW-1185">Reference proteome</keyword>
<dbReference type="PANTHER" id="PTHR10799">
    <property type="entry name" value="SNF2/RAD54 HELICASE FAMILY"/>
    <property type="match status" value="1"/>
</dbReference>
<dbReference type="PROSITE" id="PS51192">
    <property type="entry name" value="HELICASE_ATP_BIND_1"/>
    <property type="match status" value="1"/>
</dbReference>
<evidence type="ECO:0000259" key="1">
    <source>
        <dbReference type="PROSITE" id="PS51192"/>
    </source>
</evidence>
<reference evidence="2" key="1">
    <citation type="submission" date="2019-03" db="EMBL/GenBank/DDBJ databases">
        <title>WGS assembly of Setaria viridis.</title>
        <authorList>
            <person name="Huang P."/>
            <person name="Jenkins J."/>
            <person name="Grimwood J."/>
            <person name="Barry K."/>
            <person name="Healey A."/>
            <person name="Mamidi S."/>
            <person name="Sreedasyam A."/>
            <person name="Shu S."/>
            <person name="Feldman M."/>
            <person name="Wu J."/>
            <person name="Yu Y."/>
            <person name="Chen C."/>
            <person name="Johnson J."/>
            <person name="Rokhsar D."/>
            <person name="Baxter I."/>
            <person name="Schmutz J."/>
            <person name="Brutnell T."/>
            <person name="Kellogg E."/>
        </authorList>
    </citation>
    <scope>NUCLEOTIDE SEQUENCE [LARGE SCALE GENOMIC DNA]</scope>
</reference>
<evidence type="ECO:0000313" key="3">
    <source>
        <dbReference type="Proteomes" id="UP000298652"/>
    </source>
</evidence>
<evidence type="ECO:0000313" key="2">
    <source>
        <dbReference type="EMBL" id="TKW27439.1"/>
    </source>
</evidence>
<proteinExistence type="predicted"/>
<dbReference type="EMBL" id="CM016554">
    <property type="protein sequence ID" value="TKW27439.1"/>
    <property type="molecule type" value="Genomic_DNA"/>
</dbReference>
<dbReference type="AlphaFoldDB" id="A0A4U6VIZ7"/>
<gene>
    <name evidence="2" type="ORF">SEVIR_3G256750v2</name>
</gene>
<dbReference type="Proteomes" id="UP000298652">
    <property type="component" value="Chromosome 3"/>
</dbReference>
<dbReference type="OMA" id="LPWSGWF"/>
<dbReference type="InterPro" id="IPR000330">
    <property type="entry name" value="SNF2_N"/>
</dbReference>
<dbReference type="Gene3D" id="3.40.50.10810">
    <property type="entry name" value="Tandem AAA-ATPase domain"/>
    <property type="match status" value="1"/>
</dbReference>
<dbReference type="SUPFAM" id="SSF52540">
    <property type="entry name" value="P-loop containing nucleoside triphosphate hydrolases"/>
    <property type="match status" value="1"/>
</dbReference>
<dbReference type="GO" id="GO:0005524">
    <property type="term" value="F:ATP binding"/>
    <property type="evidence" value="ECO:0007669"/>
    <property type="project" value="InterPro"/>
</dbReference>
<feature type="domain" description="Helicase ATP-binding" evidence="1">
    <location>
        <begin position="1"/>
        <end position="75"/>
    </location>
</feature>
<organism evidence="2 3">
    <name type="scientific">Setaria viridis</name>
    <name type="common">Green bristlegrass</name>
    <name type="synonym">Setaria italica subsp. viridis</name>
    <dbReference type="NCBI Taxonomy" id="4556"/>
    <lineage>
        <taxon>Eukaryota</taxon>
        <taxon>Viridiplantae</taxon>
        <taxon>Streptophyta</taxon>
        <taxon>Embryophyta</taxon>
        <taxon>Tracheophyta</taxon>
        <taxon>Spermatophyta</taxon>
        <taxon>Magnoliopsida</taxon>
        <taxon>Liliopsida</taxon>
        <taxon>Poales</taxon>
        <taxon>Poaceae</taxon>
        <taxon>PACMAD clade</taxon>
        <taxon>Panicoideae</taxon>
        <taxon>Panicodae</taxon>
        <taxon>Paniceae</taxon>
        <taxon>Cenchrinae</taxon>
        <taxon>Setaria</taxon>
    </lineage>
</organism>
<accession>A0A4U6VIZ7</accession>